<reference evidence="3 4" key="1">
    <citation type="journal article" date="2021" name="ISME Commun">
        <title>Automated analysis of genomic sequences facilitates high-throughput and comprehensive description of bacteria.</title>
        <authorList>
            <person name="Hitch T.C.A."/>
        </authorList>
    </citation>
    <scope>NUCLEOTIDE SEQUENCE [LARGE SCALE GENOMIC DNA]</scope>
    <source>
        <strain evidence="3 4">Sanger_03</strain>
    </source>
</reference>
<sequence length="431" mass="48309">MSKKEVKPVRAQDFAGHRWDGPVLDHASRKHALLTASGSERWRHCTPSARLEDQFPNASSVYAEEGTAVHEYCEYLVRKDLHERVQMPQSDFYTEEVLGYAEIYRQFVMEQVEKLKREGLNPMVLVEERLDFSNIVPEGFGTGDCLIAAEGKLHVIDYKNGYHHVDAERNSQLMLYGCGALNAYDYVFDVEEVSMTIVQPRIENISTFTCSKEELLAWGEELKPVAKMAFEGKGEQNPGEWCHYCRAKHVCRACMDAALSLAREEFLDLDDGILADTAEETDVTAPYNPDESAPVFKAPGLVSFPELVAVLPTLNRISSWIESVFAFISGEAINHGVAVDGYKVVEGRTKRVFTDTKAVIKAAEEQGYTDIYKQELLTLTEFEKMMGRKKFAQILGKYVAKPPGKLALVPESDPRPAVDVSSAGDEFEALE</sequence>
<dbReference type="Gene3D" id="3.90.320.10">
    <property type="match status" value="1"/>
</dbReference>
<protein>
    <submittedName>
        <fullName evidence="3">DUF2800 domain-containing protein</fullName>
    </submittedName>
</protein>
<name>A0ABT2RN43_9FIRM</name>
<organism evidence="3 4">
    <name type="scientific">Dorea acetigenes</name>
    <dbReference type="NCBI Taxonomy" id="2981787"/>
    <lineage>
        <taxon>Bacteria</taxon>
        <taxon>Bacillati</taxon>
        <taxon>Bacillota</taxon>
        <taxon>Clostridia</taxon>
        <taxon>Lachnospirales</taxon>
        <taxon>Lachnospiraceae</taxon>
        <taxon>Dorea</taxon>
    </lineage>
</organism>
<dbReference type="RefSeq" id="WP_158370164.1">
    <property type="nucleotide sequence ID" value="NZ_JAOQJU010000010.1"/>
</dbReference>
<dbReference type="InterPro" id="IPR011604">
    <property type="entry name" value="PDDEXK-like_dom_sf"/>
</dbReference>
<keyword evidence="4" id="KW-1185">Reference proteome</keyword>
<evidence type="ECO:0000313" key="3">
    <source>
        <dbReference type="EMBL" id="MCU6686815.1"/>
    </source>
</evidence>
<keyword evidence="1" id="KW-0378">Hydrolase</keyword>
<dbReference type="EMBL" id="JAOQJU010000010">
    <property type="protein sequence ID" value="MCU6686815.1"/>
    <property type="molecule type" value="Genomic_DNA"/>
</dbReference>
<dbReference type="Proteomes" id="UP001652431">
    <property type="component" value="Unassembled WGS sequence"/>
</dbReference>
<feature type="region of interest" description="Disordered" evidence="2">
    <location>
        <begin position="410"/>
        <end position="431"/>
    </location>
</feature>
<gene>
    <name evidence="3" type="ORF">OCV99_09715</name>
</gene>
<dbReference type="Pfam" id="PF10926">
    <property type="entry name" value="DUF2800"/>
    <property type="match status" value="1"/>
</dbReference>
<proteinExistence type="predicted"/>
<dbReference type="InterPro" id="IPR021229">
    <property type="entry name" value="DUF2800"/>
</dbReference>
<accession>A0ABT2RN43</accession>
<evidence type="ECO:0000256" key="1">
    <source>
        <dbReference type="ARBA" id="ARBA00022801"/>
    </source>
</evidence>
<evidence type="ECO:0000256" key="2">
    <source>
        <dbReference type="SAM" id="MobiDB-lite"/>
    </source>
</evidence>
<comment type="caution">
    <text evidence="3">The sequence shown here is derived from an EMBL/GenBank/DDBJ whole genome shotgun (WGS) entry which is preliminary data.</text>
</comment>
<evidence type="ECO:0000313" key="4">
    <source>
        <dbReference type="Proteomes" id="UP001652431"/>
    </source>
</evidence>